<dbReference type="HOGENOM" id="CLU_003392_0_0_1"/>
<feature type="region of interest" description="Disordered" evidence="2">
    <location>
        <begin position="89"/>
        <end position="117"/>
    </location>
</feature>
<name>F0W007_9STRA</name>
<dbReference type="InterPro" id="IPR013930">
    <property type="entry name" value="RPAP1_N"/>
</dbReference>
<evidence type="ECO:0000256" key="1">
    <source>
        <dbReference type="ARBA" id="ARBA00009953"/>
    </source>
</evidence>
<reference evidence="5" key="2">
    <citation type="submission" date="2011-02" db="EMBL/GenBank/DDBJ databases">
        <authorList>
            <person name="MacLean D."/>
        </authorList>
    </citation>
    <scope>NUCLEOTIDE SEQUENCE</scope>
</reference>
<evidence type="ECO:0000313" key="5">
    <source>
        <dbReference type="EMBL" id="CCA14378.1"/>
    </source>
</evidence>
<evidence type="ECO:0000259" key="4">
    <source>
        <dbReference type="Pfam" id="PF08621"/>
    </source>
</evidence>
<reference evidence="5" key="1">
    <citation type="journal article" date="2011" name="PLoS Biol.">
        <title>Gene gain and loss during evolution of obligate parasitism in the white rust pathogen of Arabidopsis thaliana.</title>
        <authorList>
            <person name="Kemen E."/>
            <person name="Gardiner A."/>
            <person name="Schultz-Larsen T."/>
            <person name="Kemen A.C."/>
            <person name="Balmuth A.L."/>
            <person name="Robert-Seilaniantz A."/>
            <person name="Bailey K."/>
            <person name="Holub E."/>
            <person name="Studholme D.J."/>
            <person name="Maclean D."/>
            <person name="Jones J.D."/>
        </authorList>
    </citation>
    <scope>NUCLEOTIDE SEQUENCE</scope>
</reference>
<accession>F0W007</accession>
<dbReference type="Pfam" id="PF08621">
    <property type="entry name" value="RPAP1_N"/>
    <property type="match status" value="1"/>
</dbReference>
<evidence type="ECO:0000259" key="3">
    <source>
        <dbReference type="Pfam" id="PF08620"/>
    </source>
</evidence>
<dbReference type="PANTHER" id="PTHR21483">
    <property type="entry name" value="RNA POLYMERASE II-ASSOCIATED PROTEIN 1"/>
    <property type="match status" value="1"/>
</dbReference>
<dbReference type="InterPro" id="IPR039913">
    <property type="entry name" value="RPAP1/Rba50"/>
</dbReference>
<proteinExistence type="inferred from homology"/>
<feature type="domain" description="RPAP1 C-terminal" evidence="3">
    <location>
        <begin position="232"/>
        <end position="304"/>
    </location>
</feature>
<dbReference type="EMBL" id="FR824048">
    <property type="protein sequence ID" value="CCA14378.1"/>
    <property type="molecule type" value="Genomic_DNA"/>
</dbReference>
<dbReference type="GO" id="GO:0006366">
    <property type="term" value="P:transcription by RNA polymerase II"/>
    <property type="evidence" value="ECO:0007669"/>
    <property type="project" value="InterPro"/>
</dbReference>
<evidence type="ECO:0000256" key="2">
    <source>
        <dbReference type="SAM" id="MobiDB-lite"/>
    </source>
</evidence>
<gene>
    <name evidence="5" type="primary">AlNc14C3G485</name>
    <name evidence="5" type="ORF">ALNC14_005210</name>
</gene>
<feature type="domain" description="RPAP1 N-terminal" evidence="4">
    <location>
        <begin position="121"/>
        <end position="163"/>
    </location>
</feature>
<dbReference type="PANTHER" id="PTHR21483:SF18">
    <property type="entry name" value="RNA POLYMERASE II-ASSOCIATED PROTEIN 1"/>
    <property type="match status" value="1"/>
</dbReference>
<feature type="compositionally biased region" description="Low complexity" evidence="2">
    <location>
        <begin position="101"/>
        <end position="114"/>
    </location>
</feature>
<dbReference type="InterPro" id="IPR013929">
    <property type="entry name" value="RPAP1_C"/>
</dbReference>
<feature type="compositionally biased region" description="Polar residues" evidence="2">
    <location>
        <begin position="37"/>
        <end position="49"/>
    </location>
</feature>
<organism evidence="5">
    <name type="scientific">Albugo laibachii Nc14</name>
    <dbReference type="NCBI Taxonomy" id="890382"/>
    <lineage>
        <taxon>Eukaryota</taxon>
        <taxon>Sar</taxon>
        <taxon>Stramenopiles</taxon>
        <taxon>Oomycota</taxon>
        <taxon>Peronosporomycetes</taxon>
        <taxon>Albuginales</taxon>
        <taxon>Albuginaceae</taxon>
        <taxon>Albugo</taxon>
    </lineage>
</organism>
<dbReference type="Pfam" id="PF08620">
    <property type="entry name" value="RPAP1_C"/>
    <property type="match status" value="1"/>
</dbReference>
<protein>
    <submittedName>
        <fullName evidence="5">RNA polymerase IIassociated protein 1 putative</fullName>
    </submittedName>
</protein>
<sequence>MHPTTPNDEFEQILNEQEEFIRSKKRPAAKVIRRNTPVPTKSETEQDSAQVSAPILGRVVERDVISLEHTDINKKVFEASGFPHARKESRASIFGRRRQSAKNSLLSSSDSKCSASDRRNAIHMENEKKIASMPVEEIQQAQKELRESLDPAVIQLFMNRKDKEPESESLVKSADVGIHSTPIHWAGIRSEDDLHRQSQYLPLEERAKHAWIHPVEESERSGNAIRSEGGALRYDFYGGILSINSNGMNGSDSTRPALISGLYHHGDDPQQPGYTLSELKHLARSTVASQRAMALRVIANIVRKRELQFAKKSPMTLYPTSMSDSLPLTLRCALDDTNQTVIVAAVDALHALLVPLYSQRLEILGDNSELKHDPNFSFEVAAGSLVIEGSRSYEILTERDQGGGYTDVIYHSEVAFKNNEDRRINEQGDSQHGISDSELIKLDLIQGLFQTRLPLRLTYILRSLASVDVHSINKILEILSVMALHSPRASSAIVNQREVSLIAWLQTYFFDQELENLLTEKDASVLLSLQSMLRLVRIMCQSGRPAALQLMQSGLIHTIRGILAIRNDSEAFASAQIECYRIWRVLLGFRLDFHCFSYHYAVLCEKVTAYLGGSADKLQTIKVAAIFASLASFCELDAVQEAQHYFGQLLWFVTNAHKIIQRDFCKSDSYSVLLVSASVRFLAAACKVARRFSFDLDSFTEIFKLVQANQSKEGLQRLVSAISLCDLYILGDLLVALVTFHRSYLAAGLEGPDEDECELVQVMASDIHLTLLDFVSRVLEARKTQLDDYTDRRAIDVLRILNLQAAQLLIAIAPPLLQTDTCSSTILDRIYAVTASLLEKLVPGMEAVAQRLLVSIILNPGYLASISPLHENHYAVRVLQAAYQALVGSSRAQEEHTEALVRLEGCTTLNFESYHLRIPQEANSYIASNLPFPSSWFYAPFSRMQYLTSRDLDDKQTSQVSSEGSESIDDTRQILTACCRYLKGLETMDLQSSGFKMPSISTEEKIFHLFHPFFTNTLFDETLTMSMNDLLSTILEKHFGNHDPENLNMYEQMVAMLDHFSNLDPASSTSTEYRKLAQFSAKLAALPKSEQAVMVFVERFINEFATVSFGNSAFAHFVTLTFTSSFPSELRKWSWKELMDARMLHTLGVPFGIEGLENALFQACASACRHTNFFVDQQWAEWITISLSQFHLSSSRGRFGYALAVHYLAIYIFGKECVFNGFAAQMLPFGRQQVVGFMLQQTPLRVWLHVIQYAYDGTITTAIPTISSILSQDQEEPVKNTGNVCEMAKKAFPGNTRVNQRLDILSSLQKSTKDNCI</sequence>
<comment type="similarity">
    <text evidence="1">Belongs to the RPAP1 family.</text>
</comment>
<feature type="region of interest" description="Disordered" evidence="2">
    <location>
        <begin position="25"/>
        <end position="49"/>
    </location>
</feature>